<sequence length="149" mass="15897">MKKLLVFTFLFIFALQSVGLAAVSSSKGSSAPRTSTSFTQKAPSTSQTTPNTSSGYKSSAPASSYSEKAPTAATKQQLQQTQSTGNGFLRSAAMFGGGMLMGSMLGNMFGFGSNGMFSEILGLLFNVMIVVLLFKAALYIWNRFRANRQ</sequence>
<keyword evidence="2" id="KW-1133">Transmembrane helix</keyword>
<evidence type="ECO:0000313" key="3">
    <source>
        <dbReference type="EMBL" id="MPN03979.1"/>
    </source>
</evidence>
<feature type="transmembrane region" description="Helical" evidence="2">
    <location>
        <begin position="88"/>
        <end position="109"/>
    </location>
</feature>
<evidence type="ECO:0008006" key="4">
    <source>
        <dbReference type="Google" id="ProtNLM"/>
    </source>
</evidence>
<evidence type="ECO:0000256" key="1">
    <source>
        <dbReference type="SAM" id="MobiDB-lite"/>
    </source>
</evidence>
<protein>
    <recommendedName>
        <fullName evidence="4">Preprotein translocase subunit Tim44</fullName>
    </recommendedName>
</protein>
<comment type="caution">
    <text evidence="3">The sequence shown here is derived from an EMBL/GenBank/DDBJ whole genome shotgun (WGS) entry which is preliminary data.</text>
</comment>
<dbReference type="EMBL" id="VSSQ01049900">
    <property type="protein sequence ID" value="MPN03979.1"/>
    <property type="molecule type" value="Genomic_DNA"/>
</dbReference>
<name>A0A645ES19_9ZZZZ</name>
<feature type="compositionally biased region" description="Polar residues" evidence="1">
    <location>
        <begin position="25"/>
        <end position="42"/>
    </location>
</feature>
<dbReference type="AlphaFoldDB" id="A0A645ES19"/>
<evidence type="ECO:0000256" key="2">
    <source>
        <dbReference type="SAM" id="Phobius"/>
    </source>
</evidence>
<feature type="compositionally biased region" description="Low complexity" evidence="1">
    <location>
        <begin position="43"/>
        <end position="82"/>
    </location>
</feature>
<organism evidence="3">
    <name type="scientific">bioreactor metagenome</name>
    <dbReference type="NCBI Taxonomy" id="1076179"/>
    <lineage>
        <taxon>unclassified sequences</taxon>
        <taxon>metagenomes</taxon>
        <taxon>ecological metagenomes</taxon>
    </lineage>
</organism>
<keyword evidence="2" id="KW-0472">Membrane</keyword>
<proteinExistence type="predicted"/>
<keyword evidence="2" id="KW-0812">Transmembrane</keyword>
<feature type="region of interest" description="Disordered" evidence="1">
    <location>
        <begin position="25"/>
        <end position="83"/>
    </location>
</feature>
<reference evidence="3" key="1">
    <citation type="submission" date="2019-08" db="EMBL/GenBank/DDBJ databases">
        <authorList>
            <person name="Kucharzyk K."/>
            <person name="Murdoch R.W."/>
            <person name="Higgins S."/>
            <person name="Loffler F."/>
        </authorList>
    </citation>
    <scope>NUCLEOTIDE SEQUENCE</scope>
</reference>
<feature type="transmembrane region" description="Helical" evidence="2">
    <location>
        <begin position="121"/>
        <end position="141"/>
    </location>
</feature>
<accession>A0A645ES19</accession>
<gene>
    <name evidence="3" type="ORF">SDC9_151214</name>
</gene>